<dbReference type="SUPFAM" id="SSF57716">
    <property type="entry name" value="Glucocorticoid receptor-like (DNA-binding domain)"/>
    <property type="match status" value="1"/>
</dbReference>
<evidence type="ECO:0000256" key="1">
    <source>
        <dbReference type="ARBA" id="ARBA00022723"/>
    </source>
</evidence>
<dbReference type="Gene3D" id="2.10.110.10">
    <property type="entry name" value="Cysteine Rich Protein"/>
    <property type="match status" value="2"/>
</dbReference>
<evidence type="ECO:0000259" key="7">
    <source>
        <dbReference type="PROSITE" id="PS50023"/>
    </source>
</evidence>
<dbReference type="KEGG" id="dha:DEHA2E04862g"/>
<dbReference type="PANTHER" id="PTHR24205:SF16">
    <property type="entry name" value="GH01042P-RELATED"/>
    <property type="match status" value="1"/>
</dbReference>
<protein>
    <submittedName>
        <fullName evidence="8">DEHA2E04862p</fullName>
    </submittedName>
</protein>
<feature type="compositionally biased region" description="Polar residues" evidence="6">
    <location>
        <begin position="177"/>
        <end position="186"/>
    </location>
</feature>
<organism evidence="8 9">
    <name type="scientific">Debaryomyces hansenii (strain ATCC 36239 / CBS 767 / BCRC 21394 / JCM 1990 / NBRC 0083 / IGC 2968)</name>
    <name type="common">Yeast</name>
    <name type="synonym">Torulaspora hansenii</name>
    <dbReference type="NCBI Taxonomy" id="284592"/>
    <lineage>
        <taxon>Eukaryota</taxon>
        <taxon>Fungi</taxon>
        <taxon>Dikarya</taxon>
        <taxon>Ascomycota</taxon>
        <taxon>Saccharomycotina</taxon>
        <taxon>Pichiomycetes</taxon>
        <taxon>Debaryomycetaceae</taxon>
        <taxon>Debaryomyces</taxon>
    </lineage>
</organism>
<feature type="compositionally biased region" description="Polar residues" evidence="6">
    <location>
        <begin position="94"/>
        <end position="111"/>
    </location>
</feature>
<evidence type="ECO:0000313" key="9">
    <source>
        <dbReference type="Proteomes" id="UP000000599"/>
    </source>
</evidence>
<evidence type="ECO:0000313" key="8">
    <source>
        <dbReference type="EMBL" id="CAR65765.1"/>
    </source>
</evidence>
<dbReference type="GO" id="GO:0046872">
    <property type="term" value="F:metal ion binding"/>
    <property type="evidence" value="ECO:0007669"/>
    <property type="project" value="UniProtKB-KW"/>
</dbReference>
<dbReference type="EMBL" id="CR382137">
    <property type="protein sequence ID" value="CAR65765.1"/>
    <property type="molecule type" value="Genomic_DNA"/>
</dbReference>
<dbReference type="PROSITE" id="PS50023">
    <property type="entry name" value="LIM_DOMAIN_2"/>
    <property type="match status" value="1"/>
</dbReference>
<accession>B5RTV3</accession>
<dbReference type="AlphaFoldDB" id="B5RTV3"/>
<feature type="compositionally biased region" description="Low complexity" evidence="6">
    <location>
        <begin position="472"/>
        <end position="485"/>
    </location>
</feature>
<feature type="compositionally biased region" description="Polar residues" evidence="6">
    <location>
        <begin position="160"/>
        <end position="169"/>
    </location>
</feature>
<dbReference type="CDD" id="cd08368">
    <property type="entry name" value="LIM"/>
    <property type="match status" value="1"/>
</dbReference>
<feature type="compositionally biased region" description="Polar residues" evidence="6">
    <location>
        <begin position="486"/>
        <end position="496"/>
    </location>
</feature>
<feature type="region of interest" description="Disordered" evidence="6">
    <location>
        <begin position="472"/>
        <end position="560"/>
    </location>
</feature>
<dbReference type="VEuPathDB" id="FungiDB:DEHA2E04862g"/>
<gene>
    <name evidence="8" type="ordered locus">DEHA2E04862g</name>
</gene>
<dbReference type="CDD" id="cd09397">
    <property type="entry name" value="LIM1_UF1"/>
    <property type="match status" value="1"/>
</dbReference>
<dbReference type="STRING" id="284592.B5RTV3"/>
<dbReference type="Proteomes" id="UP000000599">
    <property type="component" value="Chromosome E"/>
</dbReference>
<dbReference type="eggNOG" id="KOG1703">
    <property type="taxonomic scope" value="Eukaryota"/>
</dbReference>
<dbReference type="PROSITE" id="PS00478">
    <property type="entry name" value="LIM_DOMAIN_1"/>
    <property type="match status" value="1"/>
</dbReference>
<sequence>MEPKLQTLPQYYKRETSPMIQHSAFPPFKIEHRYRGVYERAGFDVNLKGDSPTSDVRSTRSPTMQRFQHSSNGMNSPNSSANSIGGSMKIDSAMPSSAKTSKSFGELQKNTPYPVYENRAHSESQPNTSQLPAISSAPSNLSYDQSQSANSVKPELPVVQIQQCGTPDNTELPPPSNSGFTFIPSTTQNKNLKNLSLNLNEPQSNASDNSEMSENDDDSIPNESYDTSSETSVNNPYIQKNDTGSKRSSQSSIRTAELSSSQIQPVHGLPSPPPTSRSCELQPDNSLIKKQRLSSALNEFRKDIEDHKNYVPKTPSVPNTPTFDEAPQLPTSFPPNVRVNQTDSYQNPDTRFSYNQNYVNSANGDSSNKNAFVDQSVDPSNQFQNFRDQQLASVTQLNDEYQNFLQSGDKSQPRASQVSMVSSILSRDSEDDAADEAMERQLHALKMGENNNGNSVNETGSTAHINGENLQDIDSNANIDNDSSSWGSSIPKSTPNVIPAPIPSIKIQNIDDDDSPISANHSFDNQDSQDRANATWESIKPLSVNNSERQPLSDTSNDRAIERQINVDESSEGIEVKPLSPKNHLVEEELRNMNFPVQQVQGSVAGNKEEISDDFFKYPSGKGPCRACKKEISPYSRGSERAVFSKTGELSGQWHRSCFTCAYSGCTVQFSKSIQCYVYDDNAFCHNHYHELNDTLCQRCLKGIEGECVENELHQKWHLHCLTCHQCKCQINKDYYLINGASYCEEDAVKIIKEGGSYEDMSGNVKTGGLTTSDKVEKRRTRIMYVE</sequence>
<keyword evidence="3 5" id="KW-0862">Zinc</keyword>
<dbReference type="OMA" id="NNSICRV"/>
<feature type="compositionally biased region" description="Polar residues" evidence="6">
    <location>
        <begin position="123"/>
        <end position="151"/>
    </location>
</feature>
<dbReference type="SMART" id="SM00132">
    <property type="entry name" value="LIM"/>
    <property type="match status" value="2"/>
</dbReference>
<feature type="compositionally biased region" description="Polar residues" evidence="6">
    <location>
        <begin position="543"/>
        <end position="555"/>
    </location>
</feature>
<keyword evidence="2" id="KW-0677">Repeat</keyword>
<keyword evidence="4 5" id="KW-0440">LIM domain</keyword>
<evidence type="ECO:0000256" key="2">
    <source>
        <dbReference type="ARBA" id="ARBA00022737"/>
    </source>
</evidence>
<dbReference type="GO" id="GO:0005634">
    <property type="term" value="C:nucleus"/>
    <property type="evidence" value="ECO:0007669"/>
    <property type="project" value="TreeGrafter"/>
</dbReference>
<feature type="compositionally biased region" description="Polar residues" evidence="6">
    <location>
        <begin position="517"/>
        <end position="536"/>
    </location>
</feature>
<dbReference type="GeneID" id="8998665"/>
<feature type="compositionally biased region" description="Polar residues" evidence="6">
    <location>
        <begin position="406"/>
        <end position="426"/>
    </location>
</feature>
<feature type="compositionally biased region" description="Polar residues" evidence="6">
    <location>
        <begin position="51"/>
        <end position="85"/>
    </location>
</feature>
<feature type="compositionally biased region" description="Low complexity" evidence="6">
    <location>
        <begin position="199"/>
        <end position="210"/>
    </location>
</feature>
<name>B5RTV3_DEBHA</name>
<keyword evidence="9" id="KW-1185">Reference proteome</keyword>
<feature type="region of interest" description="Disordered" evidence="6">
    <location>
        <begin position="306"/>
        <end position="375"/>
    </location>
</feature>
<feature type="compositionally biased region" description="Polar residues" evidence="6">
    <location>
        <begin position="338"/>
        <end position="370"/>
    </location>
</feature>
<dbReference type="RefSeq" id="XP_002770419.1">
    <property type="nucleotide sequence ID" value="XM_002770373.1"/>
</dbReference>
<dbReference type="GO" id="GO:0030695">
    <property type="term" value="F:GTPase regulator activity"/>
    <property type="evidence" value="ECO:0007669"/>
    <property type="project" value="UniProtKB-ARBA"/>
</dbReference>
<feature type="compositionally biased region" description="Polar residues" evidence="6">
    <location>
        <begin position="276"/>
        <end position="285"/>
    </location>
</feature>
<dbReference type="Pfam" id="PF00412">
    <property type="entry name" value="LIM"/>
    <property type="match status" value="2"/>
</dbReference>
<dbReference type="HOGENOM" id="CLU_356390_0_0_1"/>
<evidence type="ECO:0000256" key="3">
    <source>
        <dbReference type="ARBA" id="ARBA00022833"/>
    </source>
</evidence>
<feature type="region of interest" description="Disordered" evidence="6">
    <location>
        <begin position="406"/>
        <end position="436"/>
    </location>
</feature>
<feature type="compositionally biased region" description="Acidic residues" evidence="6">
    <location>
        <begin position="211"/>
        <end position="220"/>
    </location>
</feature>
<evidence type="ECO:0000256" key="4">
    <source>
        <dbReference type="ARBA" id="ARBA00023038"/>
    </source>
</evidence>
<dbReference type="FunCoup" id="B5RTV3">
    <property type="interactions" value="33"/>
</dbReference>
<feature type="region of interest" description="Disordered" evidence="6">
    <location>
        <begin position="47"/>
        <end position="186"/>
    </location>
</feature>
<evidence type="ECO:0000256" key="6">
    <source>
        <dbReference type="SAM" id="MobiDB-lite"/>
    </source>
</evidence>
<dbReference type="InterPro" id="IPR001781">
    <property type="entry name" value="Znf_LIM"/>
</dbReference>
<proteinExistence type="predicted"/>
<dbReference type="PANTHER" id="PTHR24205">
    <property type="entry name" value="FOUR AND A HALF LIM DOMAINS PROTEIN"/>
    <property type="match status" value="1"/>
</dbReference>
<feature type="compositionally biased region" description="Polar residues" evidence="6">
    <location>
        <begin position="221"/>
        <end position="264"/>
    </location>
</feature>
<keyword evidence="1 5" id="KW-0479">Metal-binding</keyword>
<feature type="region of interest" description="Disordered" evidence="6">
    <location>
        <begin position="199"/>
        <end position="286"/>
    </location>
</feature>
<reference evidence="8 9" key="1">
    <citation type="journal article" date="2004" name="Nature">
        <title>Genome evolution in yeasts.</title>
        <authorList>
            <consortium name="Genolevures"/>
            <person name="Dujon B."/>
            <person name="Sherman D."/>
            <person name="Fischer G."/>
            <person name="Durrens P."/>
            <person name="Casaregola S."/>
            <person name="Lafontaine I."/>
            <person name="de Montigny J."/>
            <person name="Marck C."/>
            <person name="Neuveglise C."/>
            <person name="Talla E."/>
            <person name="Goffard N."/>
            <person name="Frangeul L."/>
            <person name="Aigle M."/>
            <person name="Anthouard V."/>
            <person name="Babour A."/>
            <person name="Barbe V."/>
            <person name="Barnay S."/>
            <person name="Blanchin S."/>
            <person name="Beckerich J.M."/>
            <person name="Beyne E."/>
            <person name="Bleykasten C."/>
            <person name="Boisrame A."/>
            <person name="Boyer J."/>
            <person name="Cattolico L."/>
            <person name="Confanioleri F."/>
            <person name="de Daruvar A."/>
            <person name="Despons L."/>
            <person name="Fabre E."/>
            <person name="Fairhead C."/>
            <person name="Ferry-Dumazet H."/>
            <person name="Groppi A."/>
            <person name="Hantraye F."/>
            <person name="Hennequin C."/>
            <person name="Jauniaux N."/>
            <person name="Joyet P."/>
            <person name="Kachouri R."/>
            <person name="Kerrest A."/>
            <person name="Koszul R."/>
            <person name="Lemaire M."/>
            <person name="Lesur I."/>
            <person name="Ma L."/>
            <person name="Muller H."/>
            <person name="Nicaud J.M."/>
            <person name="Nikolski M."/>
            <person name="Oztas S."/>
            <person name="Ozier-Kalogeropoulos O."/>
            <person name="Pellenz S."/>
            <person name="Potier S."/>
            <person name="Richard G.F."/>
            <person name="Straub M.L."/>
            <person name="Suleau A."/>
            <person name="Swennene D."/>
            <person name="Tekaia F."/>
            <person name="Wesolowski-Louvel M."/>
            <person name="Westhof E."/>
            <person name="Wirth B."/>
            <person name="Zeniou-Meyer M."/>
            <person name="Zivanovic I."/>
            <person name="Bolotin-Fukuhara M."/>
            <person name="Thierry A."/>
            <person name="Bouchier C."/>
            <person name="Caudron B."/>
            <person name="Scarpelli C."/>
            <person name="Gaillardin C."/>
            <person name="Weissenbach J."/>
            <person name="Wincker P."/>
            <person name="Souciet J.L."/>
        </authorList>
    </citation>
    <scope>NUCLEOTIDE SEQUENCE [LARGE SCALE GENOMIC DNA]</scope>
    <source>
        <strain evidence="9">ATCC 36239 / CBS 767 / BCRC 21394 / JCM 1990 / NBRC 0083 / IGC 2968</strain>
    </source>
</reference>
<feature type="domain" description="LIM zinc-binding" evidence="7">
    <location>
        <begin position="695"/>
        <end position="754"/>
    </location>
</feature>
<dbReference type="OrthoDB" id="1112565at2759"/>
<dbReference type="GO" id="GO:0003712">
    <property type="term" value="F:transcription coregulator activity"/>
    <property type="evidence" value="ECO:0007669"/>
    <property type="project" value="TreeGrafter"/>
</dbReference>
<dbReference type="InParanoid" id="B5RTV3"/>
<evidence type="ECO:0000256" key="5">
    <source>
        <dbReference type="PROSITE-ProRule" id="PRU00125"/>
    </source>
</evidence>